<dbReference type="STRING" id="623280.SAMN05660226_00009"/>
<keyword evidence="1" id="KW-1133">Transmembrane helix</keyword>
<name>A0A1T4ZSH3_9SPHI</name>
<dbReference type="AlphaFoldDB" id="A0A1T4ZSH3"/>
<feature type="transmembrane region" description="Helical" evidence="1">
    <location>
        <begin position="571"/>
        <end position="588"/>
    </location>
</feature>
<dbReference type="Gene3D" id="3.40.50.880">
    <property type="match status" value="1"/>
</dbReference>
<keyword evidence="1" id="KW-0812">Transmembrane</keyword>
<evidence type="ECO:0000256" key="1">
    <source>
        <dbReference type="SAM" id="Phobius"/>
    </source>
</evidence>
<accession>A0A1T4ZSH3</accession>
<dbReference type="InterPro" id="IPR029062">
    <property type="entry name" value="Class_I_gatase-like"/>
</dbReference>
<gene>
    <name evidence="2" type="ORF">SAMN05660226_00009</name>
</gene>
<reference evidence="2 3" key="1">
    <citation type="submission" date="2017-02" db="EMBL/GenBank/DDBJ databases">
        <authorList>
            <person name="Peterson S.W."/>
        </authorList>
    </citation>
    <scope>NUCLEOTIDE SEQUENCE [LARGE SCALE GENOMIC DNA]</scope>
    <source>
        <strain evidence="2 3">DSM 22899</strain>
    </source>
</reference>
<keyword evidence="1" id="KW-0472">Membrane</keyword>
<sequence length="596" mass="67289">MLLHALFIVFALVLFCYIVVNERRSKSRVPYLVRCTAGLLAIGALTGLLFPLSYPSSWSFSPNSDELAIFTRGTPETAIDISVRNSDAVTTDSIIARKFQIPLIEDWEAFLQQYPHTPFAVHGFGLTPYQLKALDGHPIRYHAPERPHGFIFGEWPLQLPASTPLVMHGQYNNPSEQEAKVILLSAAQPVDSAIIPPQSTHPFTLTCHPKQLGNNLFSVLAIAGQDTLQHEKLPVTIRPSQPLHVVMLAASPSFEYKFLTNWFQQLHYGTAFRARISTGKFSFSYSEASSTSLAYPLGESTFKHTDLLIADEAELAACSRHEQQVIAEAVRSGMGLLLFIHDGKTSSLLGKQFRASAISTKHEQGVTMRSAAKKDYPRLPVSALSTIQINPSQRPLLYHNEQVVAASQLYGKGFVTAMTISNSYIWWLRNQQASYAQFWSFLLDNTAAGRRQNPHYVQTPRFPTAHKRTDLSLQHPDTPISIDGTAYPLLQHESLPDFFQLSFWPRRTGWHSMEVPQGDSTWFYVYDNSDWQAAKDFAAMQAMESFVTENSKKRPEEARNKSRLKNEVPKWLFFLLFLIAASILWYASRQYNQNVM</sequence>
<organism evidence="2 3">
    <name type="scientific">Parapedobacter luteus</name>
    <dbReference type="NCBI Taxonomy" id="623280"/>
    <lineage>
        <taxon>Bacteria</taxon>
        <taxon>Pseudomonadati</taxon>
        <taxon>Bacteroidota</taxon>
        <taxon>Sphingobacteriia</taxon>
        <taxon>Sphingobacteriales</taxon>
        <taxon>Sphingobacteriaceae</taxon>
        <taxon>Parapedobacter</taxon>
    </lineage>
</organism>
<feature type="transmembrane region" description="Helical" evidence="1">
    <location>
        <begin position="31"/>
        <end position="52"/>
    </location>
</feature>
<proteinExistence type="predicted"/>
<dbReference type="EMBL" id="FUYS01000001">
    <property type="protein sequence ID" value="SKB25680.1"/>
    <property type="molecule type" value="Genomic_DNA"/>
</dbReference>
<evidence type="ECO:0000313" key="3">
    <source>
        <dbReference type="Proteomes" id="UP000190541"/>
    </source>
</evidence>
<dbReference type="Proteomes" id="UP000190541">
    <property type="component" value="Unassembled WGS sequence"/>
</dbReference>
<protein>
    <submittedName>
        <fullName evidence="2">Uncharacterized protein</fullName>
    </submittedName>
</protein>
<keyword evidence="3" id="KW-1185">Reference proteome</keyword>
<evidence type="ECO:0000313" key="2">
    <source>
        <dbReference type="EMBL" id="SKB25680.1"/>
    </source>
</evidence>
<dbReference type="SUPFAM" id="SSF52317">
    <property type="entry name" value="Class I glutamine amidotransferase-like"/>
    <property type="match status" value="1"/>
</dbReference>